<dbReference type="GO" id="GO:0005634">
    <property type="term" value="C:nucleus"/>
    <property type="evidence" value="ECO:0007669"/>
    <property type="project" value="UniProtKB-SubCell"/>
</dbReference>
<organism evidence="11 12">
    <name type="scientific">Turnera subulata</name>
    <dbReference type="NCBI Taxonomy" id="218843"/>
    <lineage>
        <taxon>Eukaryota</taxon>
        <taxon>Viridiplantae</taxon>
        <taxon>Streptophyta</taxon>
        <taxon>Embryophyta</taxon>
        <taxon>Tracheophyta</taxon>
        <taxon>Spermatophyta</taxon>
        <taxon>Magnoliopsida</taxon>
        <taxon>eudicotyledons</taxon>
        <taxon>Gunneridae</taxon>
        <taxon>Pentapetalae</taxon>
        <taxon>rosids</taxon>
        <taxon>fabids</taxon>
        <taxon>Malpighiales</taxon>
        <taxon>Passifloraceae</taxon>
        <taxon>Turnera</taxon>
    </lineage>
</organism>
<evidence type="ECO:0000256" key="2">
    <source>
        <dbReference type="ARBA" id="ARBA00022553"/>
    </source>
</evidence>
<evidence type="ECO:0000256" key="3">
    <source>
        <dbReference type="ARBA" id="ARBA00023015"/>
    </source>
</evidence>
<comment type="subcellular location">
    <subcellularLocation>
        <location evidence="1">Nucleus</location>
    </subcellularLocation>
</comment>
<dbReference type="PANTHER" id="PTHR10015:SF325">
    <property type="entry name" value="HEAT STRESS TRANSCRIPTION FACTOR A-8"/>
    <property type="match status" value="1"/>
</dbReference>
<evidence type="ECO:0000256" key="8">
    <source>
        <dbReference type="ARBA" id="ARBA00061350"/>
    </source>
</evidence>
<evidence type="ECO:0000313" key="12">
    <source>
        <dbReference type="Proteomes" id="UP001141552"/>
    </source>
</evidence>
<reference evidence="11" key="2">
    <citation type="journal article" date="2023" name="Plants (Basel)">
        <title>Annotation of the Turnera subulata (Passifloraceae) Draft Genome Reveals the S-Locus Evolved after the Divergence of Turneroideae from Passifloroideae in a Stepwise Manner.</title>
        <authorList>
            <person name="Henning P.M."/>
            <person name="Roalson E.H."/>
            <person name="Mir W."/>
            <person name="McCubbin A.G."/>
            <person name="Shore J.S."/>
        </authorList>
    </citation>
    <scope>NUCLEOTIDE SEQUENCE</scope>
    <source>
        <strain evidence="11">F60SS</strain>
    </source>
</reference>
<dbReference type="Proteomes" id="UP001141552">
    <property type="component" value="Unassembled WGS sequence"/>
</dbReference>
<protein>
    <recommendedName>
        <fullName evidence="10">HSF-type DNA-binding domain-containing protein</fullName>
    </recommendedName>
</protein>
<comment type="similarity">
    <text evidence="8">Belongs to the HSF family. Class A subfamily.</text>
</comment>
<evidence type="ECO:0000256" key="9">
    <source>
        <dbReference type="SAM" id="MobiDB-lite"/>
    </source>
</evidence>
<dbReference type="SUPFAM" id="SSF46785">
    <property type="entry name" value="Winged helix' DNA-binding domain"/>
    <property type="match status" value="1"/>
</dbReference>
<dbReference type="AlphaFoldDB" id="A0A9Q0FIN9"/>
<keyword evidence="5" id="KW-0238">DNA-binding</keyword>
<keyword evidence="2" id="KW-0597">Phosphoprotein</keyword>
<dbReference type="GO" id="GO:0034605">
    <property type="term" value="P:cellular response to heat"/>
    <property type="evidence" value="ECO:0007669"/>
    <property type="project" value="TreeGrafter"/>
</dbReference>
<evidence type="ECO:0000256" key="7">
    <source>
        <dbReference type="ARBA" id="ARBA00023242"/>
    </source>
</evidence>
<keyword evidence="3" id="KW-0805">Transcription regulation</keyword>
<dbReference type="Gene3D" id="1.10.10.10">
    <property type="entry name" value="Winged helix-like DNA-binding domain superfamily/Winged helix DNA-binding domain"/>
    <property type="match status" value="1"/>
</dbReference>
<evidence type="ECO:0000256" key="4">
    <source>
        <dbReference type="ARBA" id="ARBA00023016"/>
    </source>
</evidence>
<reference evidence="11" key="1">
    <citation type="submission" date="2022-02" db="EMBL/GenBank/DDBJ databases">
        <authorList>
            <person name="Henning P.M."/>
            <person name="McCubbin A.G."/>
            <person name="Shore J.S."/>
        </authorList>
    </citation>
    <scope>NUCLEOTIDE SEQUENCE</scope>
    <source>
        <strain evidence="11">F60SS</strain>
        <tissue evidence="11">Leaves</tissue>
    </source>
</reference>
<dbReference type="GO" id="GO:0003700">
    <property type="term" value="F:DNA-binding transcription factor activity"/>
    <property type="evidence" value="ECO:0007669"/>
    <property type="project" value="InterPro"/>
</dbReference>
<keyword evidence="4" id="KW-0346">Stress response</keyword>
<sequence>MVRSTDGETLGVAPFLKKCYEMVDDQSTDSIISWGPANDSFIIWDMTEFSVQLLPKYFKHSNASSFIRQLNIYGFRKIDTDNWEFANDGFIRGQKHLMKNIIRRKNLHGAENRKLLQQQGDTAEHSDNVENGLWKEVENLKTDKNAVMQELVKLKQHQETADNKLILLRDRMQGMEKNQQQMLSFLVMAMQSPGFLVQLLPKKENNWRMAEPGSIIEQADDTEPLSSDAMIVRYQPPVDQVPELVHSSPLASESQQETNPYSDGMKDFFLNSDFVKLLMDENISPLENPSPFFLPELGDDGAWEQLLLASPFSENIEDTEKDGEEPTGAGTEMEITGPGNGTEFDESQNFEFVKEMEKSQNTEKKSANVQVYGERSQNVEVLTKQMGLLASETKHKNDAH</sequence>
<keyword evidence="12" id="KW-1185">Reference proteome</keyword>
<dbReference type="FunFam" id="1.10.10.10:FF:000057">
    <property type="entry name" value="Heat shock transcription factor 1"/>
    <property type="match status" value="1"/>
</dbReference>
<evidence type="ECO:0000256" key="5">
    <source>
        <dbReference type="ARBA" id="ARBA00023125"/>
    </source>
</evidence>
<evidence type="ECO:0000259" key="10">
    <source>
        <dbReference type="PROSITE" id="PS00434"/>
    </source>
</evidence>
<dbReference type="PANTHER" id="PTHR10015">
    <property type="entry name" value="HEAT SHOCK TRANSCRIPTION FACTOR"/>
    <property type="match status" value="1"/>
</dbReference>
<dbReference type="InterPro" id="IPR036388">
    <property type="entry name" value="WH-like_DNA-bd_sf"/>
</dbReference>
<proteinExistence type="inferred from homology"/>
<dbReference type="SMART" id="SM00415">
    <property type="entry name" value="HSF"/>
    <property type="match status" value="1"/>
</dbReference>
<dbReference type="InterPro" id="IPR000232">
    <property type="entry name" value="HSF_DNA-bd"/>
</dbReference>
<gene>
    <name evidence="11" type="ORF">Tsubulata_039079</name>
</gene>
<dbReference type="PROSITE" id="PS00434">
    <property type="entry name" value="HSF_DOMAIN"/>
    <property type="match status" value="1"/>
</dbReference>
<dbReference type="PRINTS" id="PR00056">
    <property type="entry name" value="HSFDOMAIN"/>
</dbReference>
<name>A0A9Q0FIN9_9ROSI</name>
<evidence type="ECO:0000313" key="11">
    <source>
        <dbReference type="EMBL" id="KAJ4832166.1"/>
    </source>
</evidence>
<accession>A0A9Q0FIN9</accession>
<dbReference type="EMBL" id="JAKUCV010005183">
    <property type="protein sequence ID" value="KAJ4832166.1"/>
    <property type="molecule type" value="Genomic_DNA"/>
</dbReference>
<feature type="region of interest" description="Disordered" evidence="9">
    <location>
        <begin position="317"/>
        <end position="345"/>
    </location>
</feature>
<evidence type="ECO:0000256" key="6">
    <source>
        <dbReference type="ARBA" id="ARBA00023163"/>
    </source>
</evidence>
<dbReference type="GO" id="GO:0006357">
    <property type="term" value="P:regulation of transcription by RNA polymerase II"/>
    <property type="evidence" value="ECO:0007669"/>
    <property type="project" value="TreeGrafter"/>
</dbReference>
<keyword evidence="6" id="KW-0804">Transcription</keyword>
<keyword evidence="7" id="KW-0539">Nucleus</keyword>
<comment type="caution">
    <text evidence="11">The sequence shown here is derived from an EMBL/GenBank/DDBJ whole genome shotgun (WGS) entry which is preliminary data.</text>
</comment>
<dbReference type="GO" id="GO:0000978">
    <property type="term" value="F:RNA polymerase II cis-regulatory region sequence-specific DNA binding"/>
    <property type="evidence" value="ECO:0007669"/>
    <property type="project" value="TreeGrafter"/>
</dbReference>
<dbReference type="Pfam" id="PF00447">
    <property type="entry name" value="HSF_DNA-bind"/>
    <property type="match status" value="1"/>
</dbReference>
<evidence type="ECO:0000256" key="1">
    <source>
        <dbReference type="ARBA" id="ARBA00004123"/>
    </source>
</evidence>
<dbReference type="InterPro" id="IPR036390">
    <property type="entry name" value="WH_DNA-bd_sf"/>
</dbReference>
<feature type="domain" description="HSF-type DNA-binding" evidence="10">
    <location>
        <begin position="54"/>
        <end position="78"/>
    </location>
</feature>
<dbReference type="OrthoDB" id="60033at2759"/>